<keyword evidence="2" id="KW-0433">Leucine-rich repeat</keyword>
<evidence type="ECO:0000256" key="4">
    <source>
        <dbReference type="ARBA" id="ARBA00022729"/>
    </source>
</evidence>
<evidence type="ECO:0000256" key="1">
    <source>
        <dbReference type="ARBA" id="ARBA00004167"/>
    </source>
</evidence>
<feature type="signal peptide" evidence="8">
    <location>
        <begin position="1"/>
        <end position="21"/>
    </location>
</feature>
<dbReference type="SUPFAM" id="SSF52058">
    <property type="entry name" value="L domain-like"/>
    <property type="match status" value="1"/>
</dbReference>
<evidence type="ECO:0000256" key="3">
    <source>
        <dbReference type="ARBA" id="ARBA00022692"/>
    </source>
</evidence>
<evidence type="ECO:0000256" key="7">
    <source>
        <dbReference type="ARBA" id="ARBA00023136"/>
    </source>
</evidence>
<keyword evidence="6" id="KW-1133">Transmembrane helix</keyword>
<proteinExistence type="predicted"/>
<dbReference type="EMBL" id="SDAM02000019">
    <property type="protein sequence ID" value="KAH6836569.1"/>
    <property type="molecule type" value="Genomic_DNA"/>
</dbReference>
<dbReference type="Gene3D" id="3.80.10.10">
    <property type="entry name" value="Ribonuclease Inhibitor"/>
    <property type="match status" value="1"/>
</dbReference>
<feature type="chain" id="PRO_5041967406" description="Malectin-like domain-containing protein" evidence="8">
    <location>
        <begin position="22"/>
        <end position="527"/>
    </location>
</feature>
<organism evidence="10 11">
    <name type="scientific">Perilla frutescens var. hirtella</name>
    <name type="common">Perilla citriodora</name>
    <name type="synonym">Perilla setoyensis</name>
    <dbReference type="NCBI Taxonomy" id="608512"/>
    <lineage>
        <taxon>Eukaryota</taxon>
        <taxon>Viridiplantae</taxon>
        <taxon>Streptophyta</taxon>
        <taxon>Embryophyta</taxon>
        <taxon>Tracheophyta</taxon>
        <taxon>Spermatophyta</taxon>
        <taxon>Magnoliopsida</taxon>
        <taxon>eudicotyledons</taxon>
        <taxon>Gunneridae</taxon>
        <taxon>Pentapetalae</taxon>
        <taxon>asterids</taxon>
        <taxon>lamiids</taxon>
        <taxon>Lamiales</taxon>
        <taxon>Lamiaceae</taxon>
        <taxon>Nepetoideae</taxon>
        <taxon>Elsholtzieae</taxon>
        <taxon>Perilla</taxon>
    </lineage>
</organism>
<dbReference type="PANTHER" id="PTHR45631:SF44">
    <property type="entry name" value="CARBOHYDRATE-BINDING PROTEIN OF THE ER PROTEIN"/>
    <property type="match status" value="1"/>
</dbReference>
<dbReference type="Pfam" id="PF00560">
    <property type="entry name" value="LRR_1"/>
    <property type="match status" value="2"/>
</dbReference>
<evidence type="ECO:0000313" key="10">
    <source>
        <dbReference type="EMBL" id="KAH6836569.1"/>
    </source>
</evidence>
<dbReference type="Proteomes" id="UP001190926">
    <property type="component" value="Unassembled WGS sequence"/>
</dbReference>
<evidence type="ECO:0000313" key="11">
    <source>
        <dbReference type="Proteomes" id="UP001190926"/>
    </source>
</evidence>
<evidence type="ECO:0000256" key="2">
    <source>
        <dbReference type="ARBA" id="ARBA00022614"/>
    </source>
</evidence>
<comment type="subcellular location">
    <subcellularLocation>
        <location evidence="1">Membrane</location>
        <topology evidence="1">Single-pass membrane protein</topology>
    </subcellularLocation>
</comment>
<sequence>MGYCCFIICLVLSLCTSLSISADVFLSIDCGSSLPYRDENGIGWVGDDKYVLSGESRSVKPVNSVSHVMDTLRVFTTGNKNCYHIDSVKQGRVLVRVIFNYGNYDGKSSPPTFALHFDGNHWAQVNTSTYHYREVTYDMKRDSISVCVAQTEPDQFPFITSLEVRSLESYMYSHVDATYPLFAWRRFTFGTDTWFRYPDDPYDRIWAPGEFGNGSIPVSTSSDALFSEVSWIDDQPPPVLFKNAITATSPNATIQLFMDLPYSPISAYINWYFSEVTRLQPNQTRSFRIFKDNQSYSAPIIPPYHNSTGQHISGIQVSSKTRFSLVPTNDSTLPPLINAVEIFYIGNYELTDGTNAKDVEGLASLQNGFSVLQEWSGDPCLPSPYTWDWIKCNSDPTPRVTALFLSGYGLSGLLPDFSSMDALQTIDLHNNSLRGPIPDFLGTFPNLKTLNLAINNLNGTIPASLSKKKGLLLTVSGNPGLCTSNTSCQILPAAPPPLPRANSSTKSKKTSILELLCAAMILSMIII</sequence>
<keyword evidence="5" id="KW-0677">Repeat</keyword>
<comment type="caution">
    <text evidence="10">The sequence shown here is derived from an EMBL/GenBank/DDBJ whole genome shotgun (WGS) entry which is preliminary data.</text>
</comment>
<gene>
    <name evidence="10" type="ORF">C2S53_005188</name>
</gene>
<keyword evidence="3" id="KW-0812">Transmembrane</keyword>
<feature type="domain" description="Malectin-like" evidence="9">
    <location>
        <begin position="28"/>
        <end position="344"/>
    </location>
</feature>
<dbReference type="Pfam" id="PF12819">
    <property type="entry name" value="Malectin_like"/>
    <property type="match status" value="1"/>
</dbReference>
<evidence type="ECO:0000256" key="5">
    <source>
        <dbReference type="ARBA" id="ARBA00022737"/>
    </source>
</evidence>
<accession>A0AAD4JNI6</accession>
<keyword evidence="7" id="KW-0472">Membrane</keyword>
<evidence type="ECO:0000256" key="8">
    <source>
        <dbReference type="SAM" id="SignalP"/>
    </source>
</evidence>
<reference evidence="10 11" key="1">
    <citation type="journal article" date="2021" name="Nat. Commun.">
        <title>Incipient diploidization of the medicinal plant Perilla within 10,000 years.</title>
        <authorList>
            <person name="Zhang Y."/>
            <person name="Shen Q."/>
            <person name="Leng L."/>
            <person name="Zhang D."/>
            <person name="Chen S."/>
            <person name="Shi Y."/>
            <person name="Ning Z."/>
            <person name="Chen S."/>
        </authorList>
    </citation>
    <scope>NUCLEOTIDE SEQUENCE [LARGE SCALE GENOMIC DNA]</scope>
    <source>
        <strain evidence="11">cv. PC099</strain>
    </source>
</reference>
<dbReference type="AlphaFoldDB" id="A0AAD4JNI6"/>
<dbReference type="FunFam" id="3.80.10.10:FF:000129">
    <property type="entry name" value="Leucine-rich repeat receptor-like kinase"/>
    <property type="match status" value="1"/>
</dbReference>
<dbReference type="InterPro" id="IPR024788">
    <property type="entry name" value="Malectin-like_Carb-bd_dom"/>
</dbReference>
<protein>
    <recommendedName>
        <fullName evidence="9">Malectin-like domain-containing protein</fullName>
    </recommendedName>
</protein>
<evidence type="ECO:0000259" key="9">
    <source>
        <dbReference type="Pfam" id="PF12819"/>
    </source>
</evidence>
<keyword evidence="4 8" id="KW-0732">Signal</keyword>
<evidence type="ECO:0000256" key="6">
    <source>
        <dbReference type="ARBA" id="ARBA00022989"/>
    </source>
</evidence>
<keyword evidence="11" id="KW-1185">Reference proteome</keyword>
<dbReference type="InterPro" id="IPR001611">
    <property type="entry name" value="Leu-rich_rpt"/>
</dbReference>
<name>A0AAD4JNI6_PERFH</name>
<dbReference type="GO" id="GO:0016020">
    <property type="term" value="C:membrane"/>
    <property type="evidence" value="ECO:0007669"/>
    <property type="project" value="UniProtKB-SubCell"/>
</dbReference>
<dbReference type="PANTHER" id="PTHR45631">
    <property type="entry name" value="OS07G0107800 PROTEIN-RELATED"/>
    <property type="match status" value="1"/>
</dbReference>
<dbReference type="InterPro" id="IPR032675">
    <property type="entry name" value="LRR_dom_sf"/>
</dbReference>